<comment type="caution">
    <text evidence="3">The sequence shown here is derived from an EMBL/GenBank/DDBJ whole genome shotgun (WGS) entry which is preliminary data.</text>
</comment>
<accession>A0A7W0HKN7</accession>
<dbReference type="Proteomes" id="UP000525298">
    <property type="component" value="Unassembled WGS sequence"/>
</dbReference>
<dbReference type="RefSeq" id="WP_181551082.1">
    <property type="nucleotide sequence ID" value="NZ_JACDUS010000004.1"/>
</dbReference>
<gene>
    <name evidence="3" type="ORF">HNR65_001747</name>
</gene>
<keyword evidence="1" id="KW-0812">Transmembrane</keyword>
<feature type="transmembrane region" description="Helical" evidence="1">
    <location>
        <begin position="20"/>
        <end position="51"/>
    </location>
</feature>
<dbReference type="InterPro" id="IPR019935">
    <property type="entry name" value="CHP03546"/>
</dbReference>
<keyword evidence="1" id="KW-0472">Membrane</keyword>
<sequence length="173" mass="19408">MITLLAKLLKVLNAETDPGQISAALCLAMFFAFMPLMTLQHLILIFLVLVLRVNITGFILGWMVFSAVAFIIDPMLHAVGMAVLSAGALEGLWSTLYDSGFWRLTGFNNTIVMGGFVIALVLAVPLYFLFNFLIRRYRQYFLAWIQKTRLAQMVKGSRIFAAYQTVSGWRSSV</sequence>
<organism evidence="3 4">
    <name type="scientific">Desulfosalsimonas propionicica</name>
    <dbReference type="NCBI Taxonomy" id="332175"/>
    <lineage>
        <taxon>Bacteria</taxon>
        <taxon>Pseudomonadati</taxon>
        <taxon>Thermodesulfobacteriota</taxon>
        <taxon>Desulfobacteria</taxon>
        <taxon>Desulfobacterales</taxon>
        <taxon>Desulfosalsimonadaceae</taxon>
        <taxon>Desulfosalsimonas</taxon>
    </lineage>
</organism>
<dbReference type="NCBIfam" id="TIGR03546">
    <property type="entry name" value="TIGR03546 family protein"/>
    <property type="match status" value="1"/>
</dbReference>
<reference evidence="3 4" key="1">
    <citation type="submission" date="2020-07" db="EMBL/GenBank/DDBJ databases">
        <title>Genomic Encyclopedia of Type Strains, Phase IV (KMG-IV): sequencing the most valuable type-strain genomes for metagenomic binning, comparative biology and taxonomic classification.</title>
        <authorList>
            <person name="Goeker M."/>
        </authorList>
    </citation>
    <scope>NUCLEOTIDE SEQUENCE [LARGE SCALE GENOMIC DNA]</scope>
    <source>
        <strain evidence="3 4">DSM 17721</strain>
    </source>
</reference>
<keyword evidence="1" id="KW-1133">Transmembrane helix</keyword>
<feature type="domain" description="DUF2062" evidence="2">
    <location>
        <begin position="7"/>
        <end position="139"/>
    </location>
</feature>
<evidence type="ECO:0000313" key="4">
    <source>
        <dbReference type="Proteomes" id="UP000525298"/>
    </source>
</evidence>
<evidence type="ECO:0000256" key="1">
    <source>
        <dbReference type="SAM" id="Phobius"/>
    </source>
</evidence>
<dbReference type="EMBL" id="JACDUS010000004">
    <property type="protein sequence ID" value="MBA2881420.1"/>
    <property type="molecule type" value="Genomic_DNA"/>
</dbReference>
<keyword evidence="4" id="KW-1185">Reference proteome</keyword>
<dbReference type="InterPro" id="IPR018639">
    <property type="entry name" value="DUF2062"/>
</dbReference>
<name>A0A7W0HKN7_9BACT</name>
<feature type="transmembrane region" description="Helical" evidence="1">
    <location>
        <begin position="58"/>
        <end position="89"/>
    </location>
</feature>
<protein>
    <submittedName>
        <fullName evidence="3">Uncharacterized protein (TIGR03546 family)</fullName>
    </submittedName>
</protein>
<dbReference type="AlphaFoldDB" id="A0A7W0HKN7"/>
<proteinExistence type="predicted"/>
<feature type="transmembrane region" description="Helical" evidence="1">
    <location>
        <begin position="109"/>
        <end position="130"/>
    </location>
</feature>
<evidence type="ECO:0000313" key="3">
    <source>
        <dbReference type="EMBL" id="MBA2881420.1"/>
    </source>
</evidence>
<evidence type="ECO:0000259" key="2">
    <source>
        <dbReference type="Pfam" id="PF09835"/>
    </source>
</evidence>
<dbReference type="Pfam" id="PF09835">
    <property type="entry name" value="DUF2062"/>
    <property type="match status" value="1"/>
</dbReference>